<keyword evidence="13" id="KW-1185">Reference proteome</keyword>
<dbReference type="RefSeq" id="WP_191757811.1">
    <property type="nucleotide sequence ID" value="NZ_VJXY01000011.1"/>
</dbReference>
<keyword evidence="6" id="KW-0067">ATP-binding</keyword>
<dbReference type="Proteomes" id="UP001165986">
    <property type="component" value="Unassembled WGS sequence"/>
</dbReference>
<dbReference type="Pfam" id="PF02706">
    <property type="entry name" value="Wzz"/>
    <property type="match status" value="1"/>
</dbReference>
<dbReference type="InterPro" id="IPR050445">
    <property type="entry name" value="Bact_polysacc_biosynth/exp"/>
</dbReference>
<keyword evidence="8" id="KW-0472">Membrane</keyword>
<feature type="coiled-coil region" evidence="9">
    <location>
        <begin position="326"/>
        <end position="391"/>
    </location>
</feature>
<comment type="similarity">
    <text evidence="2">Belongs to the CpsC/CapA family.</text>
</comment>
<feature type="region of interest" description="Disordered" evidence="10">
    <location>
        <begin position="716"/>
        <end position="739"/>
    </location>
</feature>
<evidence type="ECO:0000256" key="10">
    <source>
        <dbReference type="SAM" id="MobiDB-lite"/>
    </source>
</evidence>
<evidence type="ECO:0000259" key="11">
    <source>
        <dbReference type="Pfam" id="PF02706"/>
    </source>
</evidence>
<evidence type="ECO:0000256" key="7">
    <source>
        <dbReference type="ARBA" id="ARBA00022989"/>
    </source>
</evidence>
<evidence type="ECO:0000256" key="6">
    <source>
        <dbReference type="ARBA" id="ARBA00022840"/>
    </source>
</evidence>
<dbReference type="Pfam" id="PF10609">
    <property type="entry name" value="ParA"/>
    <property type="match status" value="1"/>
</dbReference>
<dbReference type="InterPro" id="IPR027417">
    <property type="entry name" value="P-loop_NTPase"/>
</dbReference>
<keyword evidence="4" id="KW-0812">Transmembrane</keyword>
<organism evidence="12 13">
    <name type="scientific">Komarekiella delphini-convector SJRDD-AB1</name>
    <dbReference type="NCBI Taxonomy" id="2593771"/>
    <lineage>
        <taxon>Bacteria</taxon>
        <taxon>Bacillati</taxon>
        <taxon>Cyanobacteriota</taxon>
        <taxon>Cyanophyceae</taxon>
        <taxon>Nostocales</taxon>
        <taxon>Nostocaceae</taxon>
        <taxon>Komarekiella</taxon>
        <taxon>Komarekiella delphini-convector</taxon>
    </lineage>
</organism>
<dbReference type="EMBL" id="VJXY01000011">
    <property type="protein sequence ID" value="MBD6616565.1"/>
    <property type="molecule type" value="Genomic_DNA"/>
</dbReference>
<evidence type="ECO:0000313" key="12">
    <source>
        <dbReference type="EMBL" id="MBD6616565.1"/>
    </source>
</evidence>
<name>A0AA40SWT7_9NOST</name>
<reference evidence="12" key="1">
    <citation type="submission" date="2019-07" db="EMBL/GenBank/DDBJ databases">
        <title>Toxilogical consequences of a new and cryptic species of cyanobacteria (Komarekiella delphini-convector) recovered from the epidermis of a bottlenose dolphin and 1500 ft. in the air.</title>
        <authorList>
            <person name="Brown A.O."/>
            <person name="Dvorak P."/>
            <person name="Villanueva C.D."/>
            <person name="Foss A.J."/>
            <person name="Garvey A.D."/>
            <person name="Gibson Q.A."/>
            <person name="Johansen J.R."/>
            <person name="Casamatta D.A."/>
        </authorList>
    </citation>
    <scope>NUCLEOTIDE SEQUENCE</scope>
    <source>
        <strain evidence="12">SJRDD-AB1</strain>
    </source>
</reference>
<dbReference type="PANTHER" id="PTHR32309">
    <property type="entry name" value="TYROSINE-PROTEIN KINASE"/>
    <property type="match status" value="1"/>
</dbReference>
<dbReference type="PANTHER" id="PTHR32309:SF13">
    <property type="entry name" value="FERRIC ENTEROBACTIN TRANSPORT PROTEIN FEPE"/>
    <property type="match status" value="1"/>
</dbReference>
<evidence type="ECO:0000256" key="9">
    <source>
        <dbReference type="SAM" id="Coils"/>
    </source>
</evidence>
<accession>A0AA40SWT7</accession>
<evidence type="ECO:0000256" key="3">
    <source>
        <dbReference type="ARBA" id="ARBA00022475"/>
    </source>
</evidence>
<dbReference type="Gene3D" id="3.40.50.300">
    <property type="entry name" value="P-loop containing nucleotide triphosphate hydrolases"/>
    <property type="match status" value="1"/>
</dbReference>
<keyword evidence="5" id="KW-0547">Nucleotide-binding</keyword>
<evidence type="ECO:0000256" key="2">
    <source>
        <dbReference type="ARBA" id="ARBA00006683"/>
    </source>
</evidence>
<dbReference type="GO" id="GO:0004715">
    <property type="term" value="F:non-membrane spanning protein tyrosine kinase activity"/>
    <property type="evidence" value="ECO:0007669"/>
    <property type="project" value="UniProtKB-EC"/>
</dbReference>
<dbReference type="GO" id="GO:0005886">
    <property type="term" value="C:plasma membrane"/>
    <property type="evidence" value="ECO:0007669"/>
    <property type="project" value="UniProtKB-SubCell"/>
</dbReference>
<evidence type="ECO:0000256" key="4">
    <source>
        <dbReference type="ARBA" id="ARBA00022692"/>
    </source>
</evidence>
<feature type="domain" description="Polysaccharide chain length determinant N-terminal" evidence="11">
    <location>
        <begin position="24"/>
        <end position="127"/>
    </location>
</feature>
<keyword evidence="3" id="KW-1003">Cell membrane</keyword>
<keyword evidence="7" id="KW-1133">Transmembrane helix</keyword>
<dbReference type="NCBIfam" id="TIGR01007">
    <property type="entry name" value="eps_fam"/>
    <property type="match status" value="1"/>
</dbReference>
<dbReference type="GO" id="GO:0005524">
    <property type="term" value="F:ATP binding"/>
    <property type="evidence" value="ECO:0007669"/>
    <property type="project" value="UniProtKB-KW"/>
</dbReference>
<evidence type="ECO:0000256" key="5">
    <source>
        <dbReference type="ARBA" id="ARBA00022741"/>
    </source>
</evidence>
<protein>
    <submittedName>
        <fullName evidence="12">Polysaccharide biosynthesis tyrosine autokinase</fullName>
        <ecNumber evidence="12">2.7.10.2</ecNumber>
    </submittedName>
</protein>
<dbReference type="CDD" id="cd05387">
    <property type="entry name" value="BY-kinase"/>
    <property type="match status" value="1"/>
</dbReference>
<dbReference type="InterPro" id="IPR003856">
    <property type="entry name" value="LPS_length_determ_N"/>
</dbReference>
<sequence>MLKSDKYPHPLSQANATQLNVDEDELNLGQIATVLRRRILLIAGITAVVATAAVLKAETDPPVYQGSFEILTNPVTGESKAIADVPQTINSNSQGDLVASAESEKQVATTIKVLQSHRVLDPIIEKLQPQYPDLTYSEILNDLTIESKQPNILEVAYTHPDQRQVSDFSKLLADAYLNYSLAERQADVDQAIVFVNKQRQPLEQTVKFWQNKMRDLRLGNNLIDPLQKGQELTGQVATLQQQRIETRVQLEQLAARYEDLQRELAQQPGERAGNSVLSENARYQKILDQIQGADITIQQQSAVLTDDNPRMVTLKQTKAYLLPLLAQEESRVQKELQSRLRELAARDSSLDEKIRGLNSEVRSLANVSRDYSNIERELQIVTNALNQFTAKQQALQIEKAQKQQPWQLLDPKLAKVNEPDPVSSGAKKNLALGGILGLLLGVGVALAVDKLSNIFYTSKELKDATRLPLLGIVPLRKELGGVTQESPVGVQQASRASFFEVFRSLYTNILLLGSDVPIRSLVISSVGQGDGKSTVAVQLAQAAAAMGQRVLLVDANLRAPSLHNLVGIMNIQGLTDVISQDLDWNNVIERSPQEENLYVMSAGPIPPDSVRLLASQKMQDLMDNLHNSFDLVIYDTPPLLGFADAYLLAANTNGMVLVAGLGKLKRTELHQALDEVQISGTPILGIIANKSKDAMPASYNYYQQYSQQNRSLERVREEAGSEVASSLSISSSLRRSRRR</sequence>
<dbReference type="SUPFAM" id="SSF52540">
    <property type="entry name" value="P-loop containing nucleoside triphosphate hydrolases"/>
    <property type="match status" value="1"/>
</dbReference>
<dbReference type="InterPro" id="IPR033756">
    <property type="entry name" value="YlxH/NBP35"/>
</dbReference>
<dbReference type="AlphaFoldDB" id="A0AA40SWT7"/>
<dbReference type="InterPro" id="IPR005702">
    <property type="entry name" value="Wzc-like_C"/>
</dbReference>
<evidence type="ECO:0000313" key="13">
    <source>
        <dbReference type="Proteomes" id="UP001165986"/>
    </source>
</evidence>
<evidence type="ECO:0000256" key="1">
    <source>
        <dbReference type="ARBA" id="ARBA00004651"/>
    </source>
</evidence>
<dbReference type="EC" id="2.7.10.2" evidence="12"/>
<proteinExistence type="inferred from homology"/>
<evidence type="ECO:0000256" key="8">
    <source>
        <dbReference type="ARBA" id="ARBA00023136"/>
    </source>
</evidence>
<keyword evidence="9" id="KW-0175">Coiled coil</keyword>
<comment type="subcellular location">
    <subcellularLocation>
        <location evidence="1">Cell membrane</location>
        <topology evidence="1">Multi-pass membrane protein</topology>
    </subcellularLocation>
</comment>
<keyword evidence="12" id="KW-0808">Transferase</keyword>
<comment type="caution">
    <text evidence="12">The sequence shown here is derived from an EMBL/GenBank/DDBJ whole genome shotgun (WGS) entry which is preliminary data.</text>
</comment>
<gene>
    <name evidence="12" type="ORF">FNW02_12150</name>
</gene>
<feature type="coiled-coil region" evidence="9">
    <location>
        <begin position="236"/>
        <end position="270"/>
    </location>
</feature>